<dbReference type="RefSeq" id="WP_184398390.1">
    <property type="nucleotide sequence ID" value="NZ_BAAAJD010000026.1"/>
</dbReference>
<evidence type="ECO:0000256" key="4">
    <source>
        <dbReference type="ARBA" id="ARBA00023002"/>
    </source>
</evidence>
<sequence length="396" mass="42932">MRIVIVGAGIAGLTLAAALAKAGRRCVIVEQAQDFSPVGSGIRLAPNATRLLTGLGLGPALAEASSRPLRRDILGWDDGRLLHSTPLGDEAEKRYGAPLLTLLRSDLHRILLDAVPEGTVRPGRYVTDVLENSDEVTLRCSDGREFHGDVAIGADGVHSSLRALLRPGRYRASGQAVYRGVVPADRRPAPEREPRIRIWVGDDRNFTDYPVSGGRLSFSATVPAPSPGPGSWTTEGRIAALGRAFTGWDERLLADVPGAEWVGLWELNEHDPVPAWTTGRVVLVGDAAHPMLPYFAQGADQAVEDAMVLAEFLRYADALSVGRALAGYAEARRERTERIHALGRRALRAFTEPAEGDPEDRPALLGDLERAETEWIFGHDAGAEAVRRARRLNRPR</sequence>
<keyword evidence="2" id="KW-0285">Flavoprotein</keyword>
<organism evidence="7 8">
    <name type="scientific">Nocardiopsis composta</name>
    <dbReference type="NCBI Taxonomy" id="157465"/>
    <lineage>
        <taxon>Bacteria</taxon>
        <taxon>Bacillati</taxon>
        <taxon>Actinomycetota</taxon>
        <taxon>Actinomycetes</taxon>
        <taxon>Streptosporangiales</taxon>
        <taxon>Nocardiopsidaceae</taxon>
        <taxon>Nocardiopsis</taxon>
    </lineage>
</organism>
<feature type="domain" description="FAD-binding" evidence="6">
    <location>
        <begin position="3"/>
        <end position="338"/>
    </location>
</feature>
<dbReference type="EC" id="1.14.13.1" evidence="7"/>
<protein>
    <submittedName>
        <fullName evidence="7">Salicylate hydroxylase</fullName>
        <ecNumber evidence="7">1.14.13.1</ecNumber>
    </submittedName>
</protein>
<evidence type="ECO:0000313" key="7">
    <source>
        <dbReference type="EMBL" id="MBB5435519.1"/>
    </source>
</evidence>
<evidence type="ECO:0000256" key="1">
    <source>
        <dbReference type="ARBA" id="ARBA00001974"/>
    </source>
</evidence>
<dbReference type="GO" id="GO:0018658">
    <property type="term" value="F:salicylate 1-monooxygenase activity"/>
    <property type="evidence" value="ECO:0007669"/>
    <property type="project" value="UniProtKB-EC"/>
</dbReference>
<keyword evidence="5" id="KW-0503">Monooxygenase</keyword>
<dbReference type="EMBL" id="JACHDB010000002">
    <property type="protein sequence ID" value="MBB5435519.1"/>
    <property type="molecule type" value="Genomic_DNA"/>
</dbReference>
<dbReference type="PANTHER" id="PTHR13789:SF318">
    <property type="entry name" value="GERANYLGERANYL DIPHOSPHATE REDUCTASE"/>
    <property type="match status" value="1"/>
</dbReference>
<dbReference type="Pfam" id="PF01494">
    <property type="entry name" value="FAD_binding_3"/>
    <property type="match status" value="1"/>
</dbReference>
<dbReference type="InterPro" id="IPR050493">
    <property type="entry name" value="FAD-dep_Monooxygenase_BioMet"/>
</dbReference>
<dbReference type="GO" id="GO:0071949">
    <property type="term" value="F:FAD binding"/>
    <property type="evidence" value="ECO:0007669"/>
    <property type="project" value="InterPro"/>
</dbReference>
<dbReference type="InterPro" id="IPR036188">
    <property type="entry name" value="FAD/NAD-bd_sf"/>
</dbReference>
<evidence type="ECO:0000256" key="5">
    <source>
        <dbReference type="ARBA" id="ARBA00023033"/>
    </source>
</evidence>
<dbReference type="PANTHER" id="PTHR13789">
    <property type="entry name" value="MONOOXYGENASE"/>
    <property type="match status" value="1"/>
</dbReference>
<comment type="caution">
    <text evidence="7">The sequence shown here is derived from an EMBL/GenBank/DDBJ whole genome shotgun (WGS) entry which is preliminary data.</text>
</comment>
<evidence type="ECO:0000259" key="6">
    <source>
        <dbReference type="Pfam" id="PF01494"/>
    </source>
</evidence>
<name>A0A7W8VH03_9ACTN</name>
<dbReference type="InterPro" id="IPR002938">
    <property type="entry name" value="FAD-bd"/>
</dbReference>
<comment type="cofactor">
    <cofactor evidence="1">
        <name>FAD</name>
        <dbReference type="ChEBI" id="CHEBI:57692"/>
    </cofactor>
</comment>
<dbReference type="Gene3D" id="3.50.50.60">
    <property type="entry name" value="FAD/NAD(P)-binding domain"/>
    <property type="match status" value="1"/>
</dbReference>
<gene>
    <name evidence="7" type="ORF">HDA36_005667</name>
</gene>
<reference evidence="7 8" key="1">
    <citation type="submission" date="2020-08" db="EMBL/GenBank/DDBJ databases">
        <title>Sequencing the genomes of 1000 actinobacteria strains.</title>
        <authorList>
            <person name="Klenk H.-P."/>
        </authorList>
    </citation>
    <scope>NUCLEOTIDE SEQUENCE [LARGE SCALE GENOMIC DNA]</scope>
    <source>
        <strain evidence="7 8">DSM 44551</strain>
    </source>
</reference>
<evidence type="ECO:0000256" key="2">
    <source>
        <dbReference type="ARBA" id="ARBA00022630"/>
    </source>
</evidence>
<keyword evidence="4 7" id="KW-0560">Oxidoreductase</keyword>
<dbReference type="Proteomes" id="UP000572635">
    <property type="component" value="Unassembled WGS sequence"/>
</dbReference>
<proteinExistence type="predicted"/>
<dbReference type="PRINTS" id="PR00420">
    <property type="entry name" value="RNGMNOXGNASE"/>
</dbReference>
<dbReference type="SUPFAM" id="SSF51905">
    <property type="entry name" value="FAD/NAD(P)-binding domain"/>
    <property type="match status" value="1"/>
</dbReference>
<dbReference type="SUPFAM" id="SSF54373">
    <property type="entry name" value="FAD-linked reductases, C-terminal domain"/>
    <property type="match status" value="1"/>
</dbReference>
<keyword evidence="8" id="KW-1185">Reference proteome</keyword>
<evidence type="ECO:0000256" key="3">
    <source>
        <dbReference type="ARBA" id="ARBA00022827"/>
    </source>
</evidence>
<dbReference type="AlphaFoldDB" id="A0A7W8VH03"/>
<evidence type="ECO:0000313" key="8">
    <source>
        <dbReference type="Proteomes" id="UP000572635"/>
    </source>
</evidence>
<keyword evidence="3" id="KW-0274">FAD</keyword>
<accession>A0A7W8VH03</accession>